<dbReference type="PANTHER" id="PTHR43861:SF1">
    <property type="entry name" value="TRANS-ACONITATE 2-METHYLTRANSFERASE"/>
    <property type="match status" value="1"/>
</dbReference>
<keyword evidence="3" id="KW-1185">Reference proteome</keyword>
<dbReference type="Proteomes" id="UP000683139">
    <property type="component" value="Unassembled WGS sequence"/>
</dbReference>
<dbReference type="RefSeq" id="WP_213512980.1">
    <property type="nucleotide sequence ID" value="NZ_BOSE01000001.1"/>
</dbReference>
<evidence type="ECO:0000259" key="1">
    <source>
        <dbReference type="Pfam" id="PF08241"/>
    </source>
</evidence>
<dbReference type="CDD" id="cd02440">
    <property type="entry name" value="AdoMet_MTases"/>
    <property type="match status" value="1"/>
</dbReference>
<accession>A0A919YP14</accession>
<keyword evidence="2" id="KW-0808">Transferase</keyword>
<keyword evidence="2" id="KW-0489">Methyltransferase</keyword>
<organism evidence="2 3">
    <name type="scientific">Paenibacillus montaniterrae</name>
    <dbReference type="NCBI Taxonomy" id="429341"/>
    <lineage>
        <taxon>Bacteria</taxon>
        <taxon>Bacillati</taxon>
        <taxon>Bacillota</taxon>
        <taxon>Bacilli</taxon>
        <taxon>Bacillales</taxon>
        <taxon>Paenibacillaceae</taxon>
        <taxon>Paenibacillus</taxon>
    </lineage>
</organism>
<dbReference type="AlphaFoldDB" id="A0A919YP14"/>
<dbReference type="SUPFAM" id="SSF53335">
    <property type="entry name" value="S-adenosyl-L-methionine-dependent methyltransferases"/>
    <property type="match status" value="1"/>
</dbReference>
<dbReference type="Pfam" id="PF08241">
    <property type="entry name" value="Methyltransf_11"/>
    <property type="match status" value="1"/>
</dbReference>
<dbReference type="GO" id="GO:0008757">
    <property type="term" value="F:S-adenosylmethionine-dependent methyltransferase activity"/>
    <property type="evidence" value="ECO:0007669"/>
    <property type="project" value="InterPro"/>
</dbReference>
<dbReference type="InterPro" id="IPR013216">
    <property type="entry name" value="Methyltransf_11"/>
</dbReference>
<gene>
    <name evidence="2" type="ORF">J40TS1_04280</name>
</gene>
<protein>
    <submittedName>
        <fullName evidence="2">Methyltransferase type 11</fullName>
    </submittedName>
</protein>
<dbReference type="Gene3D" id="3.40.50.150">
    <property type="entry name" value="Vaccinia Virus protein VP39"/>
    <property type="match status" value="1"/>
</dbReference>
<dbReference type="InterPro" id="IPR029063">
    <property type="entry name" value="SAM-dependent_MTases_sf"/>
</dbReference>
<evidence type="ECO:0000313" key="2">
    <source>
        <dbReference type="EMBL" id="GIP14786.1"/>
    </source>
</evidence>
<dbReference type="PANTHER" id="PTHR43861">
    <property type="entry name" value="TRANS-ACONITATE 2-METHYLTRANSFERASE-RELATED"/>
    <property type="match status" value="1"/>
</dbReference>
<dbReference type="GO" id="GO:0032259">
    <property type="term" value="P:methylation"/>
    <property type="evidence" value="ECO:0007669"/>
    <property type="project" value="UniProtKB-KW"/>
</dbReference>
<comment type="caution">
    <text evidence="2">The sequence shown here is derived from an EMBL/GenBank/DDBJ whole genome shotgun (WGS) entry which is preliminary data.</text>
</comment>
<feature type="domain" description="Methyltransferase type 11" evidence="1">
    <location>
        <begin position="40"/>
        <end position="129"/>
    </location>
</feature>
<sequence>MDKQQQVWNSERYDLKLGFVSEYGKDVLQLLQPASGERILDLGCGTGDLTYLIQQSGAHVTGLDLSAEMIEQAKAKYPALNLIVGNGEHFQLGEQFDAVFSNAALHWMKQPIPVIDTVWRHLKSQGRFVAEFGGKGNVERVVQAIREVLQELYGWNADELNPWYFPSIGQYSSLLEERGFRVVYAAHFDRPTRMEDEERGLRLWLDSFAQPFLSGLSKQEADNACEWIAQKVKPDLFYDGAWHIDYKRLRIVAIKHD</sequence>
<name>A0A919YP14_9BACL</name>
<reference evidence="2" key="1">
    <citation type="submission" date="2021-03" db="EMBL/GenBank/DDBJ databases">
        <title>Antimicrobial resistance genes in bacteria isolated from Japanese honey, and their potential for conferring macrolide and lincosamide resistance in the American foulbrood pathogen Paenibacillus larvae.</title>
        <authorList>
            <person name="Okamoto M."/>
            <person name="Kumagai M."/>
            <person name="Kanamori H."/>
            <person name="Takamatsu D."/>
        </authorList>
    </citation>
    <scope>NUCLEOTIDE SEQUENCE</scope>
    <source>
        <strain evidence="2">J40TS1</strain>
    </source>
</reference>
<dbReference type="EMBL" id="BOSE01000001">
    <property type="protein sequence ID" value="GIP14786.1"/>
    <property type="molecule type" value="Genomic_DNA"/>
</dbReference>
<evidence type="ECO:0000313" key="3">
    <source>
        <dbReference type="Proteomes" id="UP000683139"/>
    </source>
</evidence>
<proteinExistence type="predicted"/>